<proteinExistence type="predicted"/>
<evidence type="ECO:0000259" key="1">
    <source>
        <dbReference type="Pfam" id="PF14295"/>
    </source>
</evidence>
<sequence length="225" mass="24521">MMFDGPIYNSRTTRANVDGNYRVTYHCESEGPLPDTFHLAGAGVTTAEGCARLCRDDSSGCRGAVWGYRQAECWTSNTDEGGKIIPAAGMLYIDPNDHAAGLEQCKSENAQLQAQLDECKKRGGGDGSGEKCPYNDLSSVTENNKTFKVYCKRLDDWGAANIRILNAANAQACIQACSNTEGCTRAIWETKATLKEPITCWLRSWLTVDKVPTNFSAAFSSAHLQ</sequence>
<reference evidence="2" key="1">
    <citation type="journal article" date="2023" name="IMA Fungus">
        <title>Comparative genomic study of the Penicillium genus elucidates a diverse pangenome and 15 lateral gene transfer events.</title>
        <authorList>
            <person name="Petersen C."/>
            <person name="Sorensen T."/>
            <person name="Nielsen M.R."/>
            <person name="Sondergaard T.E."/>
            <person name="Sorensen J.L."/>
            <person name="Fitzpatrick D.A."/>
            <person name="Frisvad J.C."/>
            <person name="Nielsen K.L."/>
        </authorList>
    </citation>
    <scope>NUCLEOTIDE SEQUENCE</scope>
    <source>
        <strain evidence="2">IBT 15450</strain>
    </source>
</reference>
<keyword evidence="3" id="KW-1185">Reference proteome</keyword>
<dbReference type="AlphaFoldDB" id="A0AAD6IGR9"/>
<dbReference type="Pfam" id="PF14295">
    <property type="entry name" value="PAN_4"/>
    <property type="match status" value="2"/>
</dbReference>
<comment type="caution">
    <text evidence="2">The sequence shown here is derived from an EMBL/GenBank/DDBJ whole genome shotgun (WGS) entry which is preliminary data.</text>
</comment>
<accession>A0AAD6IGR9</accession>
<dbReference type="InterPro" id="IPR003609">
    <property type="entry name" value="Pan_app"/>
</dbReference>
<evidence type="ECO:0000313" key="2">
    <source>
        <dbReference type="EMBL" id="KAJ6047670.1"/>
    </source>
</evidence>
<feature type="domain" description="Apple" evidence="1">
    <location>
        <begin position="165"/>
        <end position="202"/>
    </location>
</feature>
<gene>
    <name evidence="2" type="ORF">N7460_003817</name>
</gene>
<organism evidence="2 3">
    <name type="scientific">Penicillium canescens</name>
    <dbReference type="NCBI Taxonomy" id="5083"/>
    <lineage>
        <taxon>Eukaryota</taxon>
        <taxon>Fungi</taxon>
        <taxon>Dikarya</taxon>
        <taxon>Ascomycota</taxon>
        <taxon>Pezizomycotina</taxon>
        <taxon>Eurotiomycetes</taxon>
        <taxon>Eurotiomycetidae</taxon>
        <taxon>Eurotiales</taxon>
        <taxon>Aspergillaceae</taxon>
        <taxon>Penicillium</taxon>
    </lineage>
</organism>
<evidence type="ECO:0000313" key="3">
    <source>
        <dbReference type="Proteomes" id="UP001219568"/>
    </source>
</evidence>
<protein>
    <recommendedName>
        <fullName evidence="1">Apple domain-containing protein</fullName>
    </recommendedName>
</protein>
<feature type="domain" description="Apple" evidence="1">
    <location>
        <begin position="44"/>
        <end position="74"/>
    </location>
</feature>
<name>A0AAD6IGR9_PENCN</name>
<dbReference type="Proteomes" id="UP001219568">
    <property type="component" value="Unassembled WGS sequence"/>
</dbReference>
<dbReference type="EMBL" id="JAQJZL010000003">
    <property type="protein sequence ID" value="KAJ6047670.1"/>
    <property type="molecule type" value="Genomic_DNA"/>
</dbReference>
<reference evidence="2" key="2">
    <citation type="submission" date="2023-01" db="EMBL/GenBank/DDBJ databases">
        <authorList>
            <person name="Petersen C."/>
        </authorList>
    </citation>
    <scope>NUCLEOTIDE SEQUENCE</scope>
    <source>
        <strain evidence="2">IBT 15450</strain>
    </source>
</reference>